<accession>A0ABP4KHR4</accession>
<dbReference type="Proteomes" id="UP001422759">
    <property type="component" value="Unassembled WGS sequence"/>
</dbReference>
<name>A0ABP4KHR4_9ACTN</name>
<sequence>MACTLGGANLGERTAQWGALVAEATGREEIPDGLRLTFSPVPEPAGRVAVLAVAEPGCCVFFDFILQSKSQVVERQSVAPVPTPGAMELPDGLTAREAGVLALIATWQGGERSGEGGWTTGRCIRVRSRW</sequence>
<gene>
    <name evidence="1" type="ORF">GCM10009760_63850</name>
</gene>
<proteinExistence type="predicted"/>
<reference evidence="2" key="1">
    <citation type="journal article" date="2019" name="Int. J. Syst. Evol. Microbiol.">
        <title>The Global Catalogue of Microorganisms (GCM) 10K type strain sequencing project: providing services to taxonomists for standard genome sequencing and annotation.</title>
        <authorList>
            <consortium name="The Broad Institute Genomics Platform"/>
            <consortium name="The Broad Institute Genome Sequencing Center for Infectious Disease"/>
            <person name="Wu L."/>
            <person name="Ma J."/>
        </authorList>
    </citation>
    <scope>NUCLEOTIDE SEQUENCE [LARGE SCALE GENOMIC DNA]</scope>
    <source>
        <strain evidence="2">JCM 14560</strain>
    </source>
</reference>
<keyword evidence="2" id="KW-1185">Reference proteome</keyword>
<dbReference type="RefSeq" id="WP_344469765.1">
    <property type="nucleotide sequence ID" value="NZ_BAAANT010000087.1"/>
</dbReference>
<evidence type="ECO:0000313" key="1">
    <source>
        <dbReference type="EMBL" id="GAA1501195.1"/>
    </source>
</evidence>
<protein>
    <submittedName>
        <fullName evidence="1">Uncharacterized protein</fullName>
    </submittedName>
</protein>
<dbReference type="EMBL" id="BAAANT010000087">
    <property type="protein sequence ID" value="GAA1501195.1"/>
    <property type="molecule type" value="Genomic_DNA"/>
</dbReference>
<organism evidence="1 2">
    <name type="scientific">Kitasatospora kazusensis</name>
    <dbReference type="NCBI Taxonomy" id="407974"/>
    <lineage>
        <taxon>Bacteria</taxon>
        <taxon>Bacillati</taxon>
        <taxon>Actinomycetota</taxon>
        <taxon>Actinomycetes</taxon>
        <taxon>Kitasatosporales</taxon>
        <taxon>Streptomycetaceae</taxon>
        <taxon>Kitasatospora</taxon>
    </lineage>
</organism>
<comment type="caution">
    <text evidence="1">The sequence shown here is derived from an EMBL/GenBank/DDBJ whole genome shotgun (WGS) entry which is preliminary data.</text>
</comment>
<evidence type="ECO:0000313" key="2">
    <source>
        <dbReference type="Proteomes" id="UP001422759"/>
    </source>
</evidence>